<feature type="region of interest" description="Disordered" evidence="1">
    <location>
        <begin position="216"/>
        <end position="253"/>
    </location>
</feature>
<name>A0A6J4LKD2_9ACTN</name>
<feature type="compositionally biased region" description="Low complexity" evidence="1">
    <location>
        <begin position="25"/>
        <end position="36"/>
    </location>
</feature>
<evidence type="ECO:0000313" key="2">
    <source>
        <dbReference type="EMBL" id="CAA9334078.1"/>
    </source>
</evidence>
<feature type="compositionally biased region" description="Basic residues" evidence="1">
    <location>
        <begin position="131"/>
        <end position="158"/>
    </location>
</feature>
<feature type="compositionally biased region" description="Basic and acidic residues" evidence="1">
    <location>
        <begin position="166"/>
        <end position="176"/>
    </location>
</feature>
<organism evidence="2">
    <name type="scientific">uncultured Frankineae bacterium</name>
    <dbReference type="NCBI Taxonomy" id="437475"/>
    <lineage>
        <taxon>Bacteria</taxon>
        <taxon>Bacillati</taxon>
        <taxon>Actinomycetota</taxon>
        <taxon>Actinomycetes</taxon>
        <taxon>Frankiales</taxon>
        <taxon>environmental samples</taxon>
    </lineage>
</organism>
<keyword evidence="2" id="KW-0548">Nucleotidyltransferase</keyword>
<dbReference type="EC" id="5.3.1.8" evidence="2"/>
<feature type="region of interest" description="Disordered" evidence="1">
    <location>
        <begin position="283"/>
        <end position="362"/>
    </location>
</feature>
<feature type="compositionally biased region" description="Basic residues" evidence="1">
    <location>
        <begin position="224"/>
        <end position="241"/>
    </location>
</feature>
<feature type="non-terminal residue" evidence="2">
    <location>
        <position position="1"/>
    </location>
</feature>
<dbReference type="EMBL" id="CADCUB010000100">
    <property type="protein sequence ID" value="CAA9334078.1"/>
    <property type="molecule type" value="Genomic_DNA"/>
</dbReference>
<feature type="compositionally biased region" description="Basic residues" evidence="1">
    <location>
        <begin position="75"/>
        <end position="91"/>
    </location>
</feature>
<feature type="region of interest" description="Disordered" evidence="1">
    <location>
        <begin position="1"/>
        <end position="184"/>
    </location>
</feature>
<gene>
    <name evidence="2" type="ORF">AVDCRST_MAG07-1927</name>
</gene>
<feature type="compositionally biased region" description="Low complexity" evidence="1">
    <location>
        <begin position="48"/>
        <end position="58"/>
    </location>
</feature>
<sequence>EARPRARRRLGHPPVAAVDGEPPQAARAAAAGPLAARARRRARGGGRPARPGLAGVRRGAARGRRVGGRSAGRPAGRRALRARHARRRRAGLRGDRRARPRRGGRGPDGRPPRRAGRAVRGDAGGGVRAGRGPRRRAGHLRRGARPPRHRLRLPRARRAAAGVGPHGHDVPREARARGGRGVPGGGPVALPVELRHVRLAGCDDPAGRRHLRPVVGAGAARPRSGVRHARLGRARARHLAHPRPAVGRPRRHGARVDVAGLHGRRRAARDPVARRRVLACVRTGAGRRRRRQPDRCGAGGAAGQPRQRRRVVRSRPPGGAGRLRGAGRRAHPGRDARDAGGAGAAGQGPARPGHRGGAGARL</sequence>
<dbReference type="GO" id="GO:0004475">
    <property type="term" value="F:mannose-1-phosphate guanylyltransferase (GTP) activity"/>
    <property type="evidence" value="ECO:0007669"/>
    <property type="project" value="UniProtKB-EC"/>
</dbReference>
<dbReference type="EC" id="2.7.7.13" evidence="2"/>
<proteinExistence type="predicted"/>
<dbReference type="AlphaFoldDB" id="A0A6J4LKD2"/>
<evidence type="ECO:0000256" key="1">
    <source>
        <dbReference type="SAM" id="MobiDB-lite"/>
    </source>
</evidence>
<accession>A0A6J4LKD2</accession>
<feature type="compositionally biased region" description="Basic residues" evidence="1">
    <location>
        <begin position="1"/>
        <end position="11"/>
    </location>
</feature>
<reference evidence="2" key="1">
    <citation type="submission" date="2020-02" db="EMBL/GenBank/DDBJ databases">
        <authorList>
            <person name="Meier V. D."/>
        </authorList>
    </citation>
    <scope>NUCLEOTIDE SEQUENCE</scope>
    <source>
        <strain evidence="2">AVDCRST_MAG07</strain>
    </source>
</reference>
<protein>
    <submittedName>
        <fullName evidence="2">Mannose-1-phosphate guanylyltransferase / Mannose-6-phosphate isomerase</fullName>
        <ecNumber evidence="2">2.7.7.13</ecNumber>
        <ecNumber evidence="2">5.3.1.8</ecNumber>
    </submittedName>
</protein>
<feature type="non-terminal residue" evidence="2">
    <location>
        <position position="362"/>
    </location>
</feature>
<keyword evidence="2" id="KW-0413">Isomerase</keyword>
<dbReference type="GO" id="GO:0004476">
    <property type="term" value="F:mannose-6-phosphate isomerase activity"/>
    <property type="evidence" value="ECO:0007669"/>
    <property type="project" value="UniProtKB-EC"/>
</dbReference>
<keyword evidence="2" id="KW-0808">Transferase</keyword>